<dbReference type="GO" id="GO:0005886">
    <property type="term" value="C:plasma membrane"/>
    <property type="evidence" value="ECO:0007669"/>
    <property type="project" value="UniProtKB-SubCell"/>
</dbReference>
<evidence type="ECO:0000256" key="9">
    <source>
        <dbReference type="ARBA" id="ARBA00023065"/>
    </source>
</evidence>
<dbReference type="InterPro" id="IPR005864">
    <property type="entry name" value="ATP_synth_F0_bsu_bac"/>
</dbReference>
<evidence type="ECO:0000256" key="8">
    <source>
        <dbReference type="ARBA" id="ARBA00022989"/>
    </source>
</evidence>
<dbReference type="CDD" id="cd06503">
    <property type="entry name" value="ATP-synt_Fo_b"/>
    <property type="match status" value="1"/>
</dbReference>
<dbReference type="RefSeq" id="WP_188508995.1">
    <property type="nucleotide sequence ID" value="NZ_BMGB01000001.1"/>
</dbReference>
<evidence type="ECO:0000256" key="6">
    <source>
        <dbReference type="ARBA" id="ARBA00022692"/>
    </source>
</evidence>
<keyword evidence="16" id="KW-0175">Coiled coil</keyword>
<evidence type="ECO:0000256" key="3">
    <source>
        <dbReference type="ARBA" id="ARBA00022448"/>
    </source>
</evidence>
<evidence type="ECO:0000256" key="5">
    <source>
        <dbReference type="ARBA" id="ARBA00022547"/>
    </source>
</evidence>
<accession>A0A916SDH2</accession>
<dbReference type="EMBL" id="BMGB01000001">
    <property type="protein sequence ID" value="GGA92215.1"/>
    <property type="molecule type" value="Genomic_DNA"/>
</dbReference>
<evidence type="ECO:0000256" key="13">
    <source>
        <dbReference type="ARBA" id="ARBA00025830"/>
    </source>
</evidence>
<keyword evidence="9 14" id="KW-0406">Ion transport</keyword>
<dbReference type="InterPro" id="IPR002146">
    <property type="entry name" value="ATP_synth_b/b'su_bac/chlpt"/>
</dbReference>
<gene>
    <name evidence="14 17" type="primary">atpF</name>
    <name evidence="17" type="ORF">GCM10010979_03570</name>
</gene>
<keyword evidence="3 14" id="KW-0813">Transport</keyword>
<dbReference type="InterPro" id="IPR028987">
    <property type="entry name" value="ATP_synth_B-like_membr_sf"/>
</dbReference>
<comment type="caution">
    <text evidence="17">The sequence shown here is derived from an EMBL/GenBank/DDBJ whole genome shotgun (WGS) entry which is preliminary data.</text>
</comment>
<dbReference type="SUPFAM" id="SSF81573">
    <property type="entry name" value="F1F0 ATP synthase subunit B, membrane domain"/>
    <property type="match status" value="1"/>
</dbReference>
<evidence type="ECO:0000313" key="18">
    <source>
        <dbReference type="Proteomes" id="UP000606922"/>
    </source>
</evidence>
<evidence type="ECO:0000256" key="16">
    <source>
        <dbReference type="SAM" id="Coils"/>
    </source>
</evidence>
<dbReference type="GO" id="GO:0046961">
    <property type="term" value="F:proton-transporting ATPase activity, rotational mechanism"/>
    <property type="evidence" value="ECO:0007669"/>
    <property type="project" value="TreeGrafter"/>
</dbReference>
<dbReference type="HAMAP" id="MF_01398">
    <property type="entry name" value="ATP_synth_b_bprime"/>
    <property type="match status" value="1"/>
</dbReference>
<dbReference type="NCBIfam" id="NF004412">
    <property type="entry name" value="PRK05759.1-3"/>
    <property type="match status" value="1"/>
</dbReference>
<keyword evidence="4 14" id="KW-1003">Cell membrane</keyword>
<sequence>MLNAFITAATEEVEQKNPLIPEIYDIVWSIVPFVIILFLFWKIVLPAMRKTLDARAELIEGGIKKAENAQAEADAALEEYKKQLAEARAEAARIREQARLDGTAIINELKEQATVEAARVTASAKAQIEAERQGAIISLRAEVGSLAIDLASGVIGESLSDDKKASAVVDRFLAELEASEKAKADK</sequence>
<dbReference type="GO" id="GO:0045259">
    <property type="term" value="C:proton-transporting ATP synthase complex"/>
    <property type="evidence" value="ECO:0007669"/>
    <property type="project" value="UniProtKB-KW"/>
</dbReference>
<comment type="subunit">
    <text evidence="13 14">F-type ATPases have 2 components, F(1) - the catalytic core - and F(0) - the membrane proton channel. F(1) has five subunits: alpha(3), beta(3), gamma(1), delta(1), epsilon(1). F(0) has three main subunits: a(1), b(2) and c(10-14). The alpha and beta chains form an alternating ring which encloses part of the gamma chain. F(1) is attached to F(0) by a central stalk formed by the gamma and epsilon chains, while a peripheral stalk is formed by the delta and b chains.</text>
</comment>
<dbReference type="AlphaFoldDB" id="A0A916SDH2"/>
<dbReference type="InterPro" id="IPR050059">
    <property type="entry name" value="ATP_synthase_B_chain"/>
</dbReference>
<dbReference type="PANTHER" id="PTHR33445">
    <property type="entry name" value="ATP SYNTHASE SUBUNIT B', CHLOROPLASTIC"/>
    <property type="match status" value="1"/>
</dbReference>
<dbReference type="NCBIfam" id="TIGR01144">
    <property type="entry name" value="ATP_synt_b"/>
    <property type="match status" value="1"/>
</dbReference>
<comment type="function">
    <text evidence="12 14">F(1)F(0) ATP synthase produces ATP from ADP in the presence of a proton or sodium gradient. F-type ATPases consist of two structural domains, F(1) containing the extramembraneous catalytic core and F(0) containing the membrane proton channel, linked together by a central stalk and a peripheral stalk. During catalysis, ATP synthesis in the catalytic domain of F(1) is coupled via a rotary mechanism of the central stalk subunits to proton translocation.</text>
</comment>
<comment type="similarity">
    <text evidence="2 14 15">Belongs to the ATPase B chain family.</text>
</comment>
<evidence type="ECO:0000256" key="10">
    <source>
        <dbReference type="ARBA" id="ARBA00023136"/>
    </source>
</evidence>
<organism evidence="17 18">
    <name type="scientific">Conyzicola nivalis</name>
    <dbReference type="NCBI Taxonomy" id="1477021"/>
    <lineage>
        <taxon>Bacteria</taxon>
        <taxon>Bacillati</taxon>
        <taxon>Actinomycetota</taxon>
        <taxon>Actinomycetes</taxon>
        <taxon>Micrococcales</taxon>
        <taxon>Microbacteriaceae</taxon>
        <taxon>Conyzicola</taxon>
    </lineage>
</organism>
<evidence type="ECO:0000313" key="17">
    <source>
        <dbReference type="EMBL" id="GGA92215.1"/>
    </source>
</evidence>
<keyword evidence="11 14" id="KW-0066">ATP synthesis</keyword>
<evidence type="ECO:0000256" key="14">
    <source>
        <dbReference type="HAMAP-Rule" id="MF_01398"/>
    </source>
</evidence>
<protein>
    <recommendedName>
        <fullName evidence="14">ATP synthase subunit b</fullName>
    </recommendedName>
    <alternativeName>
        <fullName evidence="14">ATP synthase F(0) sector subunit b</fullName>
    </alternativeName>
    <alternativeName>
        <fullName evidence="14">ATPase subunit I</fullName>
    </alternativeName>
    <alternativeName>
        <fullName evidence="14">F-type ATPase subunit b</fullName>
        <shortName evidence="14">F-ATPase subunit b</shortName>
    </alternativeName>
</protein>
<keyword evidence="5 14" id="KW-0138">CF(0)</keyword>
<dbReference type="Gene3D" id="1.20.5.620">
    <property type="entry name" value="F1F0 ATP synthase subunit B, membrane domain"/>
    <property type="match status" value="1"/>
</dbReference>
<evidence type="ECO:0000256" key="15">
    <source>
        <dbReference type="RuleBase" id="RU003848"/>
    </source>
</evidence>
<dbReference type="Proteomes" id="UP000606922">
    <property type="component" value="Unassembled WGS sequence"/>
</dbReference>
<keyword evidence="7 14" id="KW-0375">Hydrogen ion transport</keyword>
<evidence type="ECO:0000256" key="11">
    <source>
        <dbReference type="ARBA" id="ARBA00023310"/>
    </source>
</evidence>
<reference evidence="17" key="1">
    <citation type="journal article" date="2014" name="Int. J. Syst. Evol. Microbiol.">
        <title>Complete genome sequence of Corynebacterium casei LMG S-19264T (=DSM 44701T), isolated from a smear-ripened cheese.</title>
        <authorList>
            <consortium name="US DOE Joint Genome Institute (JGI-PGF)"/>
            <person name="Walter F."/>
            <person name="Albersmeier A."/>
            <person name="Kalinowski J."/>
            <person name="Ruckert C."/>
        </authorList>
    </citation>
    <scope>NUCLEOTIDE SEQUENCE</scope>
    <source>
        <strain evidence="17">CGMCC 1.12813</strain>
    </source>
</reference>
<evidence type="ECO:0000256" key="7">
    <source>
        <dbReference type="ARBA" id="ARBA00022781"/>
    </source>
</evidence>
<keyword evidence="6 14" id="KW-0812">Transmembrane</keyword>
<proteinExistence type="inferred from homology"/>
<dbReference type="Pfam" id="PF00430">
    <property type="entry name" value="ATP-synt_B"/>
    <property type="match status" value="1"/>
</dbReference>
<name>A0A916SDH2_9MICO</name>
<feature type="transmembrane region" description="Helical" evidence="14">
    <location>
        <begin position="26"/>
        <end position="45"/>
    </location>
</feature>
<keyword evidence="10 14" id="KW-0472">Membrane</keyword>
<keyword evidence="18" id="KW-1185">Reference proteome</keyword>
<comment type="subcellular location">
    <subcellularLocation>
        <location evidence="1 14">Cell membrane</location>
        <topology evidence="1 14">Single-pass membrane protein</topology>
    </subcellularLocation>
</comment>
<keyword evidence="8 14" id="KW-1133">Transmembrane helix</keyword>
<evidence type="ECO:0000256" key="2">
    <source>
        <dbReference type="ARBA" id="ARBA00005513"/>
    </source>
</evidence>
<feature type="coiled-coil region" evidence="16">
    <location>
        <begin position="59"/>
        <end position="97"/>
    </location>
</feature>
<reference evidence="17" key="2">
    <citation type="submission" date="2020-09" db="EMBL/GenBank/DDBJ databases">
        <authorList>
            <person name="Sun Q."/>
            <person name="Zhou Y."/>
        </authorList>
    </citation>
    <scope>NUCLEOTIDE SEQUENCE</scope>
    <source>
        <strain evidence="17">CGMCC 1.12813</strain>
    </source>
</reference>
<dbReference type="GO" id="GO:0046933">
    <property type="term" value="F:proton-transporting ATP synthase activity, rotational mechanism"/>
    <property type="evidence" value="ECO:0007669"/>
    <property type="project" value="UniProtKB-UniRule"/>
</dbReference>
<evidence type="ECO:0000256" key="1">
    <source>
        <dbReference type="ARBA" id="ARBA00004162"/>
    </source>
</evidence>
<evidence type="ECO:0000256" key="4">
    <source>
        <dbReference type="ARBA" id="ARBA00022475"/>
    </source>
</evidence>
<dbReference type="PANTHER" id="PTHR33445:SF1">
    <property type="entry name" value="ATP SYNTHASE SUBUNIT B"/>
    <property type="match status" value="1"/>
</dbReference>
<comment type="function">
    <text evidence="14">Component of the F(0) channel, it forms part of the peripheral stalk, linking F(1) to F(0).</text>
</comment>
<evidence type="ECO:0000256" key="12">
    <source>
        <dbReference type="ARBA" id="ARBA00025198"/>
    </source>
</evidence>